<reference evidence="2 3" key="1">
    <citation type="submission" date="2016-03" db="EMBL/GenBank/DDBJ databases">
        <title>Whole genome sequencing of Grifola frondosa 9006-11.</title>
        <authorList>
            <person name="Min B."/>
            <person name="Park H."/>
            <person name="Kim J.-G."/>
            <person name="Cho H."/>
            <person name="Oh Y.-L."/>
            <person name="Kong W.-S."/>
            <person name="Choi I.-G."/>
        </authorList>
    </citation>
    <scope>NUCLEOTIDE SEQUENCE [LARGE SCALE GENOMIC DNA]</scope>
    <source>
        <strain evidence="2 3">9006-11</strain>
    </source>
</reference>
<protein>
    <submittedName>
        <fullName evidence="2">Uncharacterized protein</fullName>
    </submittedName>
</protein>
<gene>
    <name evidence="2" type="ORF">A0H81_14336</name>
</gene>
<evidence type="ECO:0000313" key="2">
    <source>
        <dbReference type="EMBL" id="OBZ65766.1"/>
    </source>
</evidence>
<name>A0A1C7LNI8_GRIFR</name>
<dbReference type="Proteomes" id="UP000092993">
    <property type="component" value="Unassembled WGS sequence"/>
</dbReference>
<proteinExistence type="predicted"/>
<evidence type="ECO:0000313" key="3">
    <source>
        <dbReference type="Proteomes" id="UP000092993"/>
    </source>
</evidence>
<feature type="region of interest" description="Disordered" evidence="1">
    <location>
        <begin position="120"/>
        <end position="161"/>
    </location>
</feature>
<comment type="caution">
    <text evidence="2">The sequence shown here is derived from an EMBL/GenBank/DDBJ whole genome shotgun (WGS) entry which is preliminary data.</text>
</comment>
<dbReference type="EMBL" id="LUGG01000041">
    <property type="protein sequence ID" value="OBZ65766.1"/>
    <property type="molecule type" value="Genomic_DNA"/>
</dbReference>
<evidence type="ECO:0000256" key="1">
    <source>
        <dbReference type="SAM" id="MobiDB-lite"/>
    </source>
</evidence>
<sequence>MTGTPVSNWTLMSACDTLSEMYSKCIVEPLMSTPIAMTASNGSLGIDTATGAGVEEREPKEGVDVPKLNPPRRSVAVAPAWTWEPAITLQTRKGQFEAAGHGLHDNVRLLHAELSQLGDGARDERTDHGGVPSGVDNGNTKRGTVELRAGGSRAFDRVAHR</sequence>
<dbReference type="AlphaFoldDB" id="A0A1C7LNI8"/>
<keyword evidence="3" id="KW-1185">Reference proteome</keyword>
<accession>A0A1C7LNI8</accession>
<organism evidence="2 3">
    <name type="scientific">Grifola frondosa</name>
    <name type="common">Maitake</name>
    <name type="synonym">Polyporus frondosus</name>
    <dbReference type="NCBI Taxonomy" id="5627"/>
    <lineage>
        <taxon>Eukaryota</taxon>
        <taxon>Fungi</taxon>
        <taxon>Dikarya</taxon>
        <taxon>Basidiomycota</taxon>
        <taxon>Agaricomycotina</taxon>
        <taxon>Agaricomycetes</taxon>
        <taxon>Polyporales</taxon>
        <taxon>Grifolaceae</taxon>
        <taxon>Grifola</taxon>
    </lineage>
</organism>